<dbReference type="SUPFAM" id="SSF53448">
    <property type="entry name" value="Nucleotide-diphospho-sugar transferases"/>
    <property type="match status" value="1"/>
</dbReference>
<dbReference type="EMBL" id="MFDM01000014">
    <property type="protein sequence ID" value="OGE43703.1"/>
    <property type="molecule type" value="Genomic_DNA"/>
</dbReference>
<comment type="subcellular location">
    <subcellularLocation>
        <location evidence="1">Membrane</location>
        <topology evidence="1">Multi-pass membrane protein</topology>
    </subcellularLocation>
</comment>
<keyword evidence="2 5" id="KW-0812">Transmembrane</keyword>
<dbReference type="InterPro" id="IPR050256">
    <property type="entry name" value="Glycosyltransferase_2"/>
</dbReference>
<dbReference type="PANTHER" id="PTHR48090:SF7">
    <property type="entry name" value="RFBJ PROTEIN"/>
    <property type="match status" value="1"/>
</dbReference>
<evidence type="ECO:0000313" key="8">
    <source>
        <dbReference type="EMBL" id="OGE43703.1"/>
    </source>
</evidence>
<dbReference type="GO" id="GO:0000271">
    <property type="term" value="P:polysaccharide biosynthetic process"/>
    <property type="evidence" value="ECO:0007669"/>
    <property type="project" value="InterPro"/>
</dbReference>
<dbReference type="STRING" id="1797785.A3B45_03380"/>
<dbReference type="Pfam" id="PF04138">
    <property type="entry name" value="GtrA_DPMS_TM"/>
    <property type="match status" value="1"/>
</dbReference>
<feature type="transmembrane region" description="Helical" evidence="5">
    <location>
        <begin position="298"/>
        <end position="314"/>
    </location>
</feature>
<keyword evidence="3 5" id="KW-1133">Transmembrane helix</keyword>
<evidence type="ECO:0000256" key="3">
    <source>
        <dbReference type="ARBA" id="ARBA00022989"/>
    </source>
</evidence>
<feature type="domain" description="Glycosyltransferase 2-like" evidence="6">
    <location>
        <begin position="6"/>
        <end position="141"/>
    </location>
</feature>
<keyword evidence="4 5" id="KW-0472">Membrane</keyword>
<organism evidence="8 9">
    <name type="scientific">Candidatus Daviesbacteria bacterium RIFCSPLOWO2_01_FULL_39_12</name>
    <dbReference type="NCBI Taxonomy" id="1797785"/>
    <lineage>
        <taxon>Bacteria</taxon>
        <taxon>Candidatus Daviesiibacteriota</taxon>
    </lineage>
</organism>
<dbReference type="InterPro" id="IPR029044">
    <property type="entry name" value="Nucleotide-diphossugar_trans"/>
</dbReference>
<gene>
    <name evidence="8" type="ORF">A3B45_03380</name>
</gene>
<dbReference type="InterPro" id="IPR007267">
    <property type="entry name" value="GtrA_DPMS_TM"/>
</dbReference>
<feature type="transmembrane region" description="Helical" evidence="5">
    <location>
        <begin position="326"/>
        <end position="347"/>
    </location>
</feature>
<evidence type="ECO:0000259" key="6">
    <source>
        <dbReference type="Pfam" id="PF00535"/>
    </source>
</evidence>
<sequence>MKRVAVVLPTYNEKANIEKTIEKVLEQGKNLPGWEIEIVVSDDIRSSDGTDEIVKRLSLKNKTIHLLKAQSGLGVGLIEGHQYAALHLKPDVLAQMDADGQVNADVLVRLVKAVDDGYDLAIGSRFVEGGENQLTFGRKLFTYGASLFCRFLMGPSDISEFTNSARAFTPELFQKINLKRLPWREPTFIVQPAFLHEAILAGAKYKEVPLVFKNRLEGYSKNKVFNYTYDVIAYCLDVRLKKWGINFPLYKVSRRAKTPVKFGLVGFTGTVVDFIFYKIFIIYLGFPPATSKGFSAEIAIINNFFLNNFWTFRYRKTKTSLWQKLGIFNMVSLGGLVIAVLIVKFLHLTYGDGFVDLGFRKVAFNNFYFFATIPPVMLWNFTMNHFITWRNQDD</sequence>
<name>A0A1F5KS05_9BACT</name>
<proteinExistence type="predicted"/>
<evidence type="ECO:0000256" key="2">
    <source>
        <dbReference type="ARBA" id="ARBA00022692"/>
    </source>
</evidence>
<dbReference type="InterPro" id="IPR001173">
    <property type="entry name" value="Glyco_trans_2-like"/>
</dbReference>
<evidence type="ECO:0000256" key="5">
    <source>
        <dbReference type="SAM" id="Phobius"/>
    </source>
</evidence>
<feature type="domain" description="GtrA/DPMS transmembrane" evidence="7">
    <location>
        <begin position="261"/>
        <end position="389"/>
    </location>
</feature>
<evidence type="ECO:0008006" key="10">
    <source>
        <dbReference type="Google" id="ProtNLM"/>
    </source>
</evidence>
<evidence type="ECO:0000259" key="7">
    <source>
        <dbReference type="Pfam" id="PF04138"/>
    </source>
</evidence>
<dbReference type="AlphaFoldDB" id="A0A1F5KS05"/>
<evidence type="ECO:0000256" key="1">
    <source>
        <dbReference type="ARBA" id="ARBA00004141"/>
    </source>
</evidence>
<protein>
    <recommendedName>
        <fullName evidence="10">Glycosyltransferase 2-like domain-containing protein</fullName>
    </recommendedName>
</protein>
<dbReference type="Gene3D" id="3.90.550.10">
    <property type="entry name" value="Spore Coat Polysaccharide Biosynthesis Protein SpsA, Chain A"/>
    <property type="match status" value="1"/>
</dbReference>
<comment type="caution">
    <text evidence="8">The sequence shown here is derived from an EMBL/GenBank/DDBJ whole genome shotgun (WGS) entry which is preliminary data.</text>
</comment>
<dbReference type="Proteomes" id="UP000178565">
    <property type="component" value="Unassembled WGS sequence"/>
</dbReference>
<reference evidence="8 9" key="1">
    <citation type="journal article" date="2016" name="Nat. Commun.">
        <title>Thousands of microbial genomes shed light on interconnected biogeochemical processes in an aquifer system.</title>
        <authorList>
            <person name="Anantharaman K."/>
            <person name="Brown C.T."/>
            <person name="Hug L.A."/>
            <person name="Sharon I."/>
            <person name="Castelle C.J."/>
            <person name="Probst A.J."/>
            <person name="Thomas B.C."/>
            <person name="Singh A."/>
            <person name="Wilkins M.J."/>
            <person name="Karaoz U."/>
            <person name="Brodie E.L."/>
            <person name="Williams K.H."/>
            <person name="Hubbard S.S."/>
            <person name="Banfield J.F."/>
        </authorList>
    </citation>
    <scope>NUCLEOTIDE SEQUENCE [LARGE SCALE GENOMIC DNA]</scope>
</reference>
<feature type="transmembrane region" description="Helical" evidence="5">
    <location>
        <begin position="367"/>
        <end position="387"/>
    </location>
</feature>
<feature type="transmembrane region" description="Helical" evidence="5">
    <location>
        <begin position="262"/>
        <end position="286"/>
    </location>
</feature>
<dbReference type="PANTHER" id="PTHR48090">
    <property type="entry name" value="UNDECAPRENYL-PHOSPHATE 4-DEOXY-4-FORMAMIDO-L-ARABINOSE TRANSFERASE-RELATED"/>
    <property type="match status" value="1"/>
</dbReference>
<evidence type="ECO:0000256" key="4">
    <source>
        <dbReference type="ARBA" id="ARBA00023136"/>
    </source>
</evidence>
<dbReference type="GO" id="GO:0016020">
    <property type="term" value="C:membrane"/>
    <property type="evidence" value="ECO:0007669"/>
    <property type="project" value="UniProtKB-SubCell"/>
</dbReference>
<evidence type="ECO:0000313" key="9">
    <source>
        <dbReference type="Proteomes" id="UP000178565"/>
    </source>
</evidence>
<accession>A0A1F5KS05</accession>
<dbReference type="Pfam" id="PF00535">
    <property type="entry name" value="Glycos_transf_2"/>
    <property type="match status" value="1"/>
</dbReference>